<dbReference type="GeneID" id="94194090"/>
<evidence type="ECO:0000256" key="1">
    <source>
        <dbReference type="PROSITE-ProRule" id="PRU00176"/>
    </source>
</evidence>
<dbReference type="RefSeq" id="XP_067714678.1">
    <property type="nucleotide sequence ID" value="XM_067858577.1"/>
</dbReference>
<dbReference type="PANTHER" id="PTHR23308">
    <property type="entry name" value="NUCLEAR INHIBITOR OF PROTEIN PHOSPHATASE-1"/>
    <property type="match status" value="1"/>
</dbReference>
<evidence type="ECO:0000256" key="2">
    <source>
        <dbReference type="SAM" id="MobiDB-lite"/>
    </source>
</evidence>
<comment type="caution">
    <text evidence="5">The sequence shown here is derived from an EMBL/GenBank/DDBJ whole genome shotgun (WGS) entry which is preliminary data.</text>
</comment>
<dbReference type="InterPro" id="IPR050923">
    <property type="entry name" value="Cell_Proc_Reg/RNA_Proc"/>
</dbReference>
<keyword evidence="1" id="KW-0694">RNA-binding</keyword>
<dbReference type="CDD" id="cd15457">
    <property type="entry name" value="NADAR"/>
    <property type="match status" value="1"/>
</dbReference>
<sequence length="501" mass="57647">MEVGDLDSTALRAVFMRIDNFSGEFDFLDPNYRCRVVFMGVDFRSVGHGVRFLRFSHTVGGQKYHYDASNPLSKDVIGYISQMDSDAHPDGLEENPLWTAHRHEWLELLLRDKFRRNGDVRSRLAKTGDRKIVYISDDLFLGSDGKNGQNKIGRITEQIRDDMLAYKDHRVWLFMCQNMSAEDFWVSIEESSGNDNSQRHRLEGKSCYDIGRLPTCHLKPANPSISRIHATICMNKRGSVCMVNYNSATGVTVNGHALEPHEPFALSSGDRFTLGASKRIYRLHIDPHLVSHRAAQAAEKRREVQRKAEAESRRVNTELETFLKGHDEVGACAPRCHPFQVVVLNLSYKTKRSDLYDFFSSCGAVESVQLPQSRGSGDDPASDEALAQRGIAFIKFRDKKGAACALERDGMYLNYRRIQVKYKSDHGFEPRRREWRPPSSPPRPAPREIRPRNGHYHRERRSPSFSASRRSRRSYGRSRSRSHSRRSRSPSRYSRDRHHRY</sequence>
<reference evidence="5 6" key="1">
    <citation type="submission" date="2021-06" db="EMBL/GenBank/DDBJ databases">
        <title>Genome sequence of Babesia caballi.</title>
        <authorList>
            <person name="Yamagishi J."/>
            <person name="Kidaka T."/>
            <person name="Ochi A."/>
        </authorList>
    </citation>
    <scope>NUCLEOTIDE SEQUENCE [LARGE SCALE GENOMIC DNA]</scope>
    <source>
        <strain evidence="5">USDA-D6B2</strain>
    </source>
</reference>
<gene>
    <name evidence="5" type="ORF">BcabD6B2_20440</name>
</gene>
<keyword evidence="6" id="KW-1185">Reference proteome</keyword>
<feature type="domain" description="RRM" evidence="4">
    <location>
        <begin position="339"/>
        <end position="425"/>
    </location>
</feature>
<accession>A0AAV4LVL9</accession>
<dbReference type="SUPFAM" id="SSF49879">
    <property type="entry name" value="SMAD/FHA domain"/>
    <property type="match status" value="1"/>
</dbReference>
<evidence type="ECO:0000259" key="3">
    <source>
        <dbReference type="PROSITE" id="PS50006"/>
    </source>
</evidence>
<organism evidence="5 6">
    <name type="scientific">Babesia caballi</name>
    <dbReference type="NCBI Taxonomy" id="5871"/>
    <lineage>
        <taxon>Eukaryota</taxon>
        <taxon>Sar</taxon>
        <taxon>Alveolata</taxon>
        <taxon>Apicomplexa</taxon>
        <taxon>Aconoidasida</taxon>
        <taxon>Piroplasmida</taxon>
        <taxon>Babesiidae</taxon>
        <taxon>Babesia</taxon>
    </lineage>
</organism>
<dbReference type="InterPro" id="IPR012677">
    <property type="entry name" value="Nucleotide-bd_a/b_plait_sf"/>
</dbReference>
<proteinExistence type="predicted"/>
<dbReference type="InterPro" id="IPR012816">
    <property type="entry name" value="NADAR"/>
</dbReference>
<dbReference type="Pfam" id="PF00498">
    <property type="entry name" value="FHA"/>
    <property type="match status" value="1"/>
</dbReference>
<dbReference type="InterPro" id="IPR008984">
    <property type="entry name" value="SMAD_FHA_dom_sf"/>
</dbReference>
<dbReference type="SMART" id="SM00360">
    <property type="entry name" value="RRM"/>
    <property type="match status" value="1"/>
</dbReference>
<feature type="region of interest" description="Disordered" evidence="2">
    <location>
        <begin position="426"/>
        <end position="501"/>
    </location>
</feature>
<evidence type="ECO:0000313" key="5">
    <source>
        <dbReference type="EMBL" id="GIX62609.1"/>
    </source>
</evidence>
<dbReference type="InterPro" id="IPR000253">
    <property type="entry name" value="FHA_dom"/>
</dbReference>
<name>A0AAV4LVL9_BABCB</name>
<feature type="compositionally biased region" description="Basic and acidic residues" evidence="2">
    <location>
        <begin position="426"/>
        <end position="436"/>
    </location>
</feature>
<dbReference type="Gene3D" id="2.60.200.20">
    <property type="match status" value="1"/>
</dbReference>
<dbReference type="PROSITE" id="PS50006">
    <property type="entry name" value="FHA_DOMAIN"/>
    <property type="match status" value="1"/>
</dbReference>
<evidence type="ECO:0000313" key="6">
    <source>
        <dbReference type="Proteomes" id="UP001497744"/>
    </source>
</evidence>
<feature type="domain" description="FHA" evidence="3">
    <location>
        <begin position="208"/>
        <end position="258"/>
    </location>
</feature>
<dbReference type="InterPro" id="IPR000504">
    <property type="entry name" value="RRM_dom"/>
</dbReference>
<dbReference type="InterPro" id="IPR035979">
    <property type="entry name" value="RBD_domain_sf"/>
</dbReference>
<dbReference type="SUPFAM" id="SSF54928">
    <property type="entry name" value="RNA-binding domain, RBD"/>
    <property type="match status" value="1"/>
</dbReference>
<dbReference type="AlphaFoldDB" id="A0AAV4LVL9"/>
<dbReference type="EMBL" id="BPLF01000002">
    <property type="protein sequence ID" value="GIX62609.1"/>
    <property type="molecule type" value="Genomic_DNA"/>
</dbReference>
<dbReference type="PROSITE" id="PS50102">
    <property type="entry name" value="RRM"/>
    <property type="match status" value="1"/>
</dbReference>
<dbReference type="InterPro" id="IPR037238">
    <property type="entry name" value="YbiA-like_sf"/>
</dbReference>
<dbReference type="Pfam" id="PF00076">
    <property type="entry name" value="RRM_1"/>
    <property type="match status" value="1"/>
</dbReference>
<feature type="compositionally biased region" description="Basic residues" evidence="2">
    <location>
        <begin position="469"/>
        <end position="501"/>
    </location>
</feature>
<dbReference type="Proteomes" id="UP001497744">
    <property type="component" value="Unassembled WGS sequence"/>
</dbReference>
<evidence type="ECO:0000259" key="4">
    <source>
        <dbReference type="PROSITE" id="PS50102"/>
    </source>
</evidence>
<dbReference type="Gene3D" id="1.10.357.40">
    <property type="entry name" value="YbiA-like"/>
    <property type="match status" value="1"/>
</dbReference>
<dbReference type="SUPFAM" id="SSF143990">
    <property type="entry name" value="YbiA-like"/>
    <property type="match status" value="1"/>
</dbReference>
<dbReference type="Gene3D" id="3.30.70.330">
    <property type="match status" value="1"/>
</dbReference>
<dbReference type="GO" id="GO:0003723">
    <property type="term" value="F:RNA binding"/>
    <property type="evidence" value="ECO:0007669"/>
    <property type="project" value="UniProtKB-UniRule"/>
</dbReference>
<protein>
    <submittedName>
        <fullName evidence="5">FHA domain-containing protein</fullName>
    </submittedName>
</protein>